<dbReference type="InterPro" id="IPR011330">
    <property type="entry name" value="Glyco_hydro/deAcase_b/a-brl"/>
</dbReference>
<evidence type="ECO:0000313" key="7">
    <source>
        <dbReference type="Proteomes" id="UP000601171"/>
    </source>
</evidence>
<gene>
    <name evidence="6" type="ORF">H8707_12745</name>
</gene>
<evidence type="ECO:0000256" key="2">
    <source>
        <dbReference type="ARBA" id="ARBA00022723"/>
    </source>
</evidence>
<dbReference type="GO" id="GO:0046872">
    <property type="term" value="F:metal ion binding"/>
    <property type="evidence" value="ECO:0007669"/>
    <property type="project" value="UniProtKB-KW"/>
</dbReference>
<dbReference type="GO" id="GO:0005975">
    <property type="term" value="P:carbohydrate metabolic process"/>
    <property type="evidence" value="ECO:0007669"/>
    <property type="project" value="InterPro"/>
</dbReference>
<dbReference type="GO" id="GO:0019213">
    <property type="term" value="F:deacetylase activity"/>
    <property type="evidence" value="ECO:0007669"/>
    <property type="project" value="TreeGrafter"/>
</dbReference>
<dbReference type="PANTHER" id="PTHR31609">
    <property type="entry name" value="YDJC DEACETYLASE FAMILY MEMBER"/>
    <property type="match status" value="1"/>
</dbReference>
<dbReference type="PANTHER" id="PTHR31609:SF1">
    <property type="entry name" value="CARBOHYDRATE DEACETYLASE"/>
    <property type="match status" value="1"/>
</dbReference>
<keyword evidence="4" id="KW-0460">Magnesium</keyword>
<evidence type="ECO:0000256" key="3">
    <source>
        <dbReference type="ARBA" id="ARBA00022801"/>
    </source>
</evidence>
<dbReference type="InterPro" id="IPR006879">
    <property type="entry name" value="YdjC-like"/>
</dbReference>
<dbReference type="SUPFAM" id="SSF88713">
    <property type="entry name" value="Glycoside hydrolase/deacetylase"/>
    <property type="match status" value="1"/>
</dbReference>
<evidence type="ECO:0000256" key="4">
    <source>
        <dbReference type="ARBA" id="ARBA00022842"/>
    </source>
</evidence>
<evidence type="ECO:0000256" key="5">
    <source>
        <dbReference type="ARBA" id="ARBA00023277"/>
    </source>
</evidence>
<evidence type="ECO:0000313" key="6">
    <source>
        <dbReference type="EMBL" id="MBC8589082.1"/>
    </source>
</evidence>
<keyword evidence="7" id="KW-1185">Reference proteome</keyword>
<dbReference type="Proteomes" id="UP000601171">
    <property type="component" value="Unassembled WGS sequence"/>
</dbReference>
<organism evidence="6 7">
    <name type="scientific">Paratissierella segnis</name>
    <dbReference type="NCBI Taxonomy" id="2763679"/>
    <lineage>
        <taxon>Bacteria</taxon>
        <taxon>Bacillati</taxon>
        <taxon>Bacillota</taxon>
        <taxon>Tissierellia</taxon>
        <taxon>Tissierellales</taxon>
        <taxon>Tissierellaceae</taxon>
        <taxon>Paratissierella</taxon>
    </lineage>
</organism>
<protein>
    <submittedName>
        <fullName evidence="6">ChbG/HpnK family deacetylase</fullName>
    </submittedName>
</protein>
<reference evidence="6" key="1">
    <citation type="submission" date="2020-08" db="EMBL/GenBank/DDBJ databases">
        <title>Genome public.</title>
        <authorList>
            <person name="Liu C."/>
            <person name="Sun Q."/>
        </authorList>
    </citation>
    <scope>NUCLEOTIDE SEQUENCE</scope>
    <source>
        <strain evidence="6">BX21</strain>
    </source>
</reference>
<dbReference type="Pfam" id="PF04794">
    <property type="entry name" value="YdjC"/>
    <property type="match status" value="1"/>
</dbReference>
<accession>A0A926EWZ6</accession>
<keyword evidence="5" id="KW-0119">Carbohydrate metabolism</keyword>
<dbReference type="Gene3D" id="3.20.20.370">
    <property type="entry name" value="Glycoside hydrolase/deacetylase"/>
    <property type="match status" value="1"/>
</dbReference>
<evidence type="ECO:0000256" key="1">
    <source>
        <dbReference type="ARBA" id="ARBA00001946"/>
    </source>
</evidence>
<keyword evidence="3" id="KW-0378">Hydrolase</keyword>
<comment type="caution">
    <text evidence="6">The sequence shown here is derived from an EMBL/GenBank/DDBJ whole genome shotgun (WGS) entry which is preliminary data.</text>
</comment>
<dbReference type="GO" id="GO:0016787">
    <property type="term" value="F:hydrolase activity"/>
    <property type="evidence" value="ECO:0007669"/>
    <property type="project" value="UniProtKB-KW"/>
</dbReference>
<name>A0A926EWZ6_9FIRM</name>
<sequence length="238" mass="27331">MIKVVVTADDYGFTKGISDGILYAHHNGIVTFTTAMTNMDYFKIAAKELKNTPTLGGGVHLNLTIGKSLTKNNTLTDKNGYFIKNIDRIVNEADVDEIYLEWKAQIEEFIKYVGYVPLQIDGHHGFHYYPRFQPITRRLIEEYRFTARVVDSPYLFLRGFYAEDATVEKIKEILTLYTPVPTLELVTNPGFCDEELISMSGYSYGRTKEIEALCSQEVKDFIRENGFELVIPERRNKL</sequence>
<dbReference type="RefSeq" id="WP_262430545.1">
    <property type="nucleotide sequence ID" value="NZ_JACRTG010000030.1"/>
</dbReference>
<keyword evidence="2" id="KW-0479">Metal-binding</keyword>
<proteinExistence type="predicted"/>
<dbReference type="EMBL" id="JACRTG010000030">
    <property type="protein sequence ID" value="MBC8589082.1"/>
    <property type="molecule type" value="Genomic_DNA"/>
</dbReference>
<comment type="cofactor">
    <cofactor evidence="1">
        <name>Mg(2+)</name>
        <dbReference type="ChEBI" id="CHEBI:18420"/>
    </cofactor>
</comment>
<dbReference type="AlphaFoldDB" id="A0A926EWZ6"/>